<evidence type="ECO:0000313" key="2">
    <source>
        <dbReference type="Proteomes" id="UP000625316"/>
    </source>
</evidence>
<organism evidence="1 2">
    <name type="scientific">Romeriopsis navalis LEGE 11480</name>
    <dbReference type="NCBI Taxonomy" id="2777977"/>
    <lineage>
        <taxon>Bacteria</taxon>
        <taxon>Bacillati</taxon>
        <taxon>Cyanobacteriota</taxon>
        <taxon>Cyanophyceae</taxon>
        <taxon>Leptolyngbyales</taxon>
        <taxon>Leptolyngbyaceae</taxon>
        <taxon>Romeriopsis</taxon>
        <taxon>Romeriopsis navalis</taxon>
    </lineage>
</organism>
<evidence type="ECO:0000313" key="1">
    <source>
        <dbReference type="EMBL" id="MBE9031616.1"/>
    </source>
</evidence>
<comment type="caution">
    <text evidence="1">The sequence shown here is derived from an EMBL/GenBank/DDBJ whole genome shotgun (WGS) entry which is preliminary data.</text>
</comment>
<protein>
    <submittedName>
        <fullName evidence="1">Uncharacterized protein</fullName>
    </submittedName>
</protein>
<keyword evidence="2" id="KW-1185">Reference proteome</keyword>
<dbReference type="Proteomes" id="UP000625316">
    <property type="component" value="Unassembled WGS sequence"/>
</dbReference>
<accession>A0A928VRG8</accession>
<proteinExistence type="predicted"/>
<dbReference type="AlphaFoldDB" id="A0A928VRG8"/>
<gene>
    <name evidence="1" type="ORF">IQ266_17930</name>
</gene>
<dbReference type="EMBL" id="JADEXQ010000070">
    <property type="protein sequence ID" value="MBE9031616.1"/>
    <property type="molecule type" value="Genomic_DNA"/>
</dbReference>
<name>A0A928VRG8_9CYAN</name>
<sequence length="57" mass="6647">MVIAALTRAFPITKNDWNSADRQAIYKQIHQQAIRYYGELLADTETAWVSLQWESYA</sequence>
<reference evidence="1" key="1">
    <citation type="submission" date="2020-10" db="EMBL/GenBank/DDBJ databases">
        <authorList>
            <person name="Castelo-Branco R."/>
            <person name="Eusebio N."/>
            <person name="Adriana R."/>
            <person name="Vieira A."/>
            <person name="Brugerolle De Fraissinette N."/>
            <person name="Rezende De Castro R."/>
            <person name="Schneider M.P."/>
            <person name="Vasconcelos V."/>
            <person name="Leao P.N."/>
        </authorList>
    </citation>
    <scope>NUCLEOTIDE SEQUENCE</scope>
    <source>
        <strain evidence="1">LEGE 11480</strain>
    </source>
</reference>